<dbReference type="EMBL" id="BSPW01000021">
    <property type="protein sequence ID" value="GLT17341.1"/>
    <property type="molecule type" value="Genomic_DNA"/>
</dbReference>
<keyword evidence="3" id="KW-1185">Reference proteome</keyword>
<gene>
    <name evidence="2" type="ORF">GCM10007938_11180</name>
</gene>
<reference evidence="3" key="1">
    <citation type="journal article" date="2019" name="Int. J. Syst. Evol. Microbiol.">
        <title>The Global Catalogue of Microorganisms (GCM) 10K type strain sequencing project: providing services to taxonomists for standard genome sequencing and annotation.</title>
        <authorList>
            <consortium name="The Broad Institute Genomics Platform"/>
            <consortium name="The Broad Institute Genome Sequencing Center for Infectious Disease"/>
            <person name="Wu L."/>
            <person name="Ma J."/>
        </authorList>
    </citation>
    <scope>NUCLEOTIDE SEQUENCE [LARGE SCALE GENOMIC DNA]</scope>
    <source>
        <strain evidence="3">NBRC 108723</strain>
    </source>
</reference>
<comment type="caution">
    <text evidence="2">The sequence shown here is derived from an EMBL/GenBank/DDBJ whole genome shotgun (WGS) entry which is preliminary data.</text>
</comment>
<dbReference type="PANTHER" id="PTHR34385">
    <property type="entry name" value="D-ALANYL-D-ALANINE CARBOXYPEPTIDASE"/>
    <property type="match status" value="1"/>
</dbReference>
<dbReference type="PANTHER" id="PTHR34385:SF1">
    <property type="entry name" value="PEPTIDOGLYCAN L-ALANYL-D-GLUTAMATE ENDOPEPTIDASE CWLK"/>
    <property type="match status" value="1"/>
</dbReference>
<dbReference type="InterPro" id="IPR009045">
    <property type="entry name" value="Zn_M74/Hedgehog-like"/>
</dbReference>
<dbReference type="CDD" id="cd14847">
    <property type="entry name" value="DD-carboxypeptidase_like"/>
    <property type="match status" value="1"/>
</dbReference>
<protein>
    <submittedName>
        <fullName evidence="2">Peptidase M15</fullName>
    </submittedName>
</protein>
<feature type="domain" description="D-alanyl-D-alanine carboxypeptidase-like core" evidence="1">
    <location>
        <begin position="29"/>
        <end position="179"/>
    </location>
</feature>
<name>A0ABQ6EXE1_9VIBR</name>
<proteinExistence type="predicted"/>
<evidence type="ECO:0000313" key="2">
    <source>
        <dbReference type="EMBL" id="GLT17341.1"/>
    </source>
</evidence>
<evidence type="ECO:0000259" key="1">
    <source>
        <dbReference type="Pfam" id="PF02557"/>
    </source>
</evidence>
<dbReference type="Pfam" id="PF02557">
    <property type="entry name" value="VanY"/>
    <property type="match status" value="1"/>
</dbReference>
<dbReference type="InterPro" id="IPR003709">
    <property type="entry name" value="VanY-like_core_dom"/>
</dbReference>
<dbReference type="SUPFAM" id="SSF55166">
    <property type="entry name" value="Hedgehog/DD-peptidase"/>
    <property type="match status" value="1"/>
</dbReference>
<dbReference type="Gene3D" id="3.30.1380.10">
    <property type="match status" value="1"/>
</dbReference>
<accession>A0ABQ6EXE1</accession>
<organism evidence="2 3">
    <name type="scientific">Vibrio zhanjiangensis</name>
    <dbReference type="NCBI Taxonomy" id="1046128"/>
    <lineage>
        <taxon>Bacteria</taxon>
        <taxon>Pseudomonadati</taxon>
        <taxon>Pseudomonadota</taxon>
        <taxon>Gammaproteobacteria</taxon>
        <taxon>Vibrionales</taxon>
        <taxon>Vibrionaceae</taxon>
        <taxon>Vibrio</taxon>
    </lineage>
</organism>
<dbReference type="Proteomes" id="UP001157138">
    <property type="component" value="Unassembled WGS sequence"/>
</dbReference>
<dbReference type="InterPro" id="IPR052179">
    <property type="entry name" value="DD-CPase-like"/>
</dbReference>
<sequence>MTMTPEQLVGKVTTHLIDTTVGEQSLLVHIMVESDLSALRDAAVQAGFDFHIASGFRDFERQKSIWNRKMSGQLPTLDHNSQAIDIDTLSEREKIYAILRWSALPGASRHHWGTDFDVFDKASLPQGSQLQLEPWEYLTGHQSDFYQWLKSNLTQFGFFFPYEQDKGGVAAEPWHISHTATSTQCLSRFDKNILSNQLSNCELIGEQMVLTELDTIYNQFIVNISTETN</sequence>
<evidence type="ECO:0000313" key="3">
    <source>
        <dbReference type="Proteomes" id="UP001157138"/>
    </source>
</evidence>